<keyword evidence="2" id="KW-0472">Membrane</keyword>
<sequence>MGARSRPGPRPRWHLTCLALDRAPAARLCAVEALCTLPLSVSTLLVTAPGPARVPEWVQVWGLAVLLALAGATVHAYRLTLAQGLGPSARSGHAPGGTAPHRHHRMSVERRLRRTLLLYPAALAVLLPVPATWVGLWSAVSLLSVLGTALSIGFLWRAHVSGDGTGRCRAPGPGRGVPRRQVTG</sequence>
<keyword evidence="2" id="KW-0812">Transmembrane</keyword>
<dbReference type="Proteomes" id="UP000002357">
    <property type="component" value="Chromosome"/>
</dbReference>
<reference evidence="3 4" key="1">
    <citation type="journal article" date="2010" name="Genome Biol. Evol.">
        <title>The sequence of a 1.8-mb bacterial linear plasmid reveals a rich evolutionary reservoir of secondary metabolic pathways.</title>
        <authorList>
            <person name="Medema M.H."/>
            <person name="Trefzer A."/>
            <person name="Kovalchuk A."/>
            <person name="van den Berg M."/>
            <person name="Mueller U."/>
            <person name="Heijne W."/>
            <person name="Wu L."/>
            <person name="Alam M.T."/>
            <person name="Ronning C.M."/>
            <person name="Nierman W.C."/>
            <person name="Bovenberg R.A.L."/>
            <person name="Breitling R."/>
            <person name="Takano E."/>
        </authorList>
    </citation>
    <scope>NUCLEOTIDE SEQUENCE [LARGE SCALE GENOMIC DNA]</scope>
    <source>
        <strain evidence="4">ATCC 27064 / DSM 738 / JCM 4710 / NBRC 13307 / NCIMB 12785 / NRRL 3585 / VKM Ac-602</strain>
    </source>
</reference>
<keyword evidence="2" id="KW-1133">Transmembrane helix</keyword>
<feature type="transmembrane region" description="Helical" evidence="2">
    <location>
        <begin position="112"/>
        <end position="129"/>
    </location>
</feature>
<dbReference type="GeneID" id="93728229"/>
<gene>
    <name evidence="3" type="ORF">SCLAV_5367</name>
</gene>
<protein>
    <submittedName>
        <fullName evidence="3">Uncharacterized protein</fullName>
    </submittedName>
</protein>
<dbReference type="STRING" id="1901.BB341_02225"/>
<organism evidence="3 4">
    <name type="scientific">Streptomyces clavuligerus</name>
    <dbReference type="NCBI Taxonomy" id="1901"/>
    <lineage>
        <taxon>Bacteria</taxon>
        <taxon>Bacillati</taxon>
        <taxon>Actinomycetota</taxon>
        <taxon>Actinomycetes</taxon>
        <taxon>Kitasatosporales</taxon>
        <taxon>Streptomycetaceae</taxon>
        <taxon>Streptomyces</taxon>
    </lineage>
</organism>
<dbReference type="eggNOG" id="ENOG50322EA">
    <property type="taxonomic scope" value="Bacteria"/>
</dbReference>
<proteinExistence type="predicted"/>
<dbReference type="RefSeq" id="WP_003962589.1">
    <property type="nucleotide sequence ID" value="NZ_CM000913.1"/>
</dbReference>
<feature type="transmembrane region" description="Helical" evidence="2">
    <location>
        <begin position="28"/>
        <end position="48"/>
    </location>
</feature>
<evidence type="ECO:0000313" key="3">
    <source>
        <dbReference type="EMBL" id="EFG10434.1"/>
    </source>
</evidence>
<evidence type="ECO:0000256" key="1">
    <source>
        <dbReference type="SAM" id="MobiDB-lite"/>
    </source>
</evidence>
<accession>E2Q091</accession>
<feature type="region of interest" description="Disordered" evidence="1">
    <location>
        <begin position="164"/>
        <end position="184"/>
    </location>
</feature>
<feature type="transmembrane region" description="Helical" evidence="2">
    <location>
        <begin position="135"/>
        <end position="156"/>
    </location>
</feature>
<dbReference type="KEGG" id="sclf:BB341_02225"/>
<dbReference type="AlphaFoldDB" id="E2Q091"/>
<keyword evidence="4" id="KW-1185">Reference proteome</keyword>
<evidence type="ECO:0000256" key="2">
    <source>
        <dbReference type="SAM" id="Phobius"/>
    </source>
</evidence>
<feature type="transmembrane region" description="Helical" evidence="2">
    <location>
        <begin position="60"/>
        <end position="81"/>
    </location>
</feature>
<name>E2Q091_STRCL</name>
<evidence type="ECO:0000313" key="4">
    <source>
        <dbReference type="Proteomes" id="UP000002357"/>
    </source>
</evidence>
<dbReference type="EMBL" id="CM000913">
    <property type="protein sequence ID" value="EFG10434.1"/>
    <property type="molecule type" value="Genomic_DNA"/>
</dbReference>